<organism evidence="1 2">
    <name type="scientific">Paraburkholderia tagetis</name>
    <dbReference type="NCBI Taxonomy" id="2913261"/>
    <lineage>
        <taxon>Bacteria</taxon>
        <taxon>Pseudomonadati</taxon>
        <taxon>Pseudomonadota</taxon>
        <taxon>Betaproteobacteria</taxon>
        <taxon>Burkholderiales</taxon>
        <taxon>Burkholderiaceae</taxon>
        <taxon>Paraburkholderia</taxon>
    </lineage>
</organism>
<dbReference type="Proteomes" id="UP001139308">
    <property type="component" value="Unassembled WGS sequence"/>
</dbReference>
<reference evidence="1" key="1">
    <citation type="submission" date="2022-01" db="EMBL/GenBank/DDBJ databases">
        <title>Genome sequence and assembly of Parabukholderia sp. RG36.</title>
        <authorList>
            <person name="Chhetri G."/>
        </authorList>
    </citation>
    <scope>NUCLEOTIDE SEQUENCE</scope>
    <source>
        <strain evidence="1">RG36</strain>
    </source>
</reference>
<comment type="caution">
    <text evidence="1">The sequence shown here is derived from an EMBL/GenBank/DDBJ whole genome shotgun (WGS) entry which is preliminary data.</text>
</comment>
<sequence>MQDSLALPSADKALTYELQVAEITSTMQTQLSEIINARCQEANRQVQWFAENVAQHAPGGSGVAIALMKQAITLANTAQESVQKATKQVVEVAQSDLEATTIATSEVTEATDQAVEKLVKTATQ</sequence>
<dbReference type="AlphaFoldDB" id="A0A9X1RTW3"/>
<evidence type="ECO:0008006" key="3">
    <source>
        <dbReference type="Google" id="ProtNLM"/>
    </source>
</evidence>
<name>A0A9X1RTW3_9BURK</name>
<accession>A0A9X1RTW3</accession>
<evidence type="ECO:0000313" key="2">
    <source>
        <dbReference type="Proteomes" id="UP001139308"/>
    </source>
</evidence>
<gene>
    <name evidence="1" type="ORF">L5014_23735</name>
</gene>
<evidence type="ECO:0000313" key="1">
    <source>
        <dbReference type="EMBL" id="MCG5076349.1"/>
    </source>
</evidence>
<dbReference type="EMBL" id="JAKLJA010000023">
    <property type="protein sequence ID" value="MCG5076349.1"/>
    <property type="molecule type" value="Genomic_DNA"/>
</dbReference>
<proteinExistence type="predicted"/>
<keyword evidence="2" id="KW-1185">Reference proteome</keyword>
<protein>
    <recommendedName>
        <fullName evidence="3">Phasin protein</fullName>
    </recommendedName>
</protein>
<dbReference type="RefSeq" id="WP_238466219.1">
    <property type="nucleotide sequence ID" value="NZ_JAKLJA010000023.1"/>
</dbReference>